<feature type="compositionally biased region" description="Basic and acidic residues" evidence="1">
    <location>
        <begin position="18"/>
        <end position="30"/>
    </location>
</feature>
<evidence type="ECO:0000313" key="3">
    <source>
        <dbReference type="Proteomes" id="UP000642748"/>
    </source>
</evidence>
<dbReference type="RefSeq" id="WP_203924940.1">
    <property type="nucleotide sequence ID" value="NZ_BONZ01000140.1"/>
</dbReference>
<organism evidence="2 3">
    <name type="scientific">Rugosimonospora africana</name>
    <dbReference type="NCBI Taxonomy" id="556532"/>
    <lineage>
        <taxon>Bacteria</taxon>
        <taxon>Bacillati</taxon>
        <taxon>Actinomycetota</taxon>
        <taxon>Actinomycetes</taxon>
        <taxon>Micromonosporales</taxon>
        <taxon>Micromonosporaceae</taxon>
        <taxon>Rugosimonospora</taxon>
    </lineage>
</organism>
<feature type="region of interest" description="Disordered" evidence="1">
    <location>
        <begin position="1"/>
        <end position="30"/>
    </location>
</feature>
<keyword evidence="3" id="KW-1185">Reference proteome</keyword>
<gene>
    <name evidence="2" type="ORF">Raf01_97370</name>
</gene>
<comment type="caution">
    <text evidence="2">The sequence shown here is derived from an EMBL/GenBank/DDBJ whole genome shotgun (WGS) entry which is preliminary data.</text>
</comment>
<accession>A0A8J3VWR2</accession>
<evidence type="ECO:0000313" key="2">
    <source>
        <dbReference type="EMBL" id="GIH21565.1"/>
    </source>
</evidence>
<name>A0A8J3VWR2_9ACTN</name>
<sequence length="120" mass="13404">MPEPKEIQRNDLPSPVQGRERATAEAAEEAARETARITLILTVEDGRSLRYTEGSGELILPQPVTVVSVRTDKDPGLRFALYRNRTAWTKPFYEADATPQEQPIEGGDGTVTVTVWPLRR</sequence>
<reference evidence="2" key="1">
    <citation type="submission" date="2021-01" db="EMBL/GenBank/DDBJ databases">
        <title>Whole genome shotgun sequence of Rugosimonospora africana NBRC 104875.</title>
        <authorList>
            <person name="Komaki H."/>
            <person name="Tamura T."/>
        </authorList>
    </citation>
    <scope>NUCLEOTIDE SEQUENCE</scope>
    <source>
        <strain evidence="2">NBRC 104875</strain>
    </source>
</reference>
<dbReference type="Proteomes" id="UP000642748">
    <property type="component" value="Unassembled WGS sequence"/>
</dbReference>
<proteinExistence type="predicted"/>
<dbReference type="EMBL" id="BONZ01000140">
    <property type="protein sequence ID" value="GIH21565.1"/>
    <property type="molecule type" value="Genomic_DNA"/>
</dbReference>
<evidence type="ECO:0000256" key="1">
    <source>
        <dbReference type="SAM" id="MobiDB-lite"/>
    </source>
</evidence>
<protein>
    <submittedName>
        <fullName evidence="2">Uncharacterized protein</fullName>
    </submittedName>
</protein>
<dbReference type="AlphaFoldDB" id="A0A8J3VWR2"/>